<dbReference type="PROSITE" id="PS00028">
    <property type="entry name" value="ZINC_FINGER_C2H2_1"/>
    <property type="match status" value="1"/>
</dbReference>
<dbReference type="Gramene" id="Psat05G0110700-T1">
    <property type="protein sequence ID" value="KAI5403824.1"/>
    <property type="gene ID" value="KIW84_051107"/>
</dbReference>
<accession>A0A9D5AD38</accession>
<evidence type="ECO:0000313" key="9">
    <source>
        <dbReference type="EMBL" id="KAI5403824.1"/>
    </source>
</evidence>
<dbReference type="GO" id="GO:0009788">
    <property type="term" value="P:negative regulation of abscisic acid-activated signaling pathway"/>
    <property type="evidence" value="ECO:0007669"/>
    <property type="project" value="InterPro"/>
</dbReference>
<dbReference type="PROSITE" id="PS50157">
    <property type="entry name" value="ZINC_FINGER_C2H2_2"/>
    <property type="match status" value="1"/>
</dbReference>
<gene>
    <name evidence="9" type="ORF">KIW84_051107</name>
</gene>
<dbReference type="OrthoDB" id="1933825at2759"/>
<feature type="region of interest" description="Disordered" evidence="7">
    <location>
        <begin position="1"/>
        <end position="23"/>
    </location>
</feature>
<dbReference type="GO" id="GO:0008270">
    <property type="term" value="F:zinc ion binding"/>
    <property type="evidence" value="ECO:0007669"/>
    <property type="project" value="UniProtKB-KW"/>
</dbReference>
<dbReference type="EMBL" id="JAMSHJ010000005">
    <property type="protein sequence ID" value="KAI5403824.1"/>
    <property type="molecule type" value="Genomic_DNA"/>
</dbReference>
<dbReference type="Gene3D" id="3.30.160.60">
    <property type="entry name" value="Classic Zinc Finger"/>
    <property type="match status" value="1"/>
</dbReference>
<protein>
    <recommendedName>
        <fullName evidence="8">C2H2-type domain-containing protein</fullName>
    </recommendedName>
</protein>
<feature type="domain" description="C2H2-type" evidence="8">
    <location>
        <begin position="73"/>
        <end position="100"/>
    </location>
</feature>
<reference evidence="9 10" key="1">
    <citation type="journal article" date="2022" name="Nat. Genet.">
        <title>Improved pea reference genome and pan-genome highlight genomic features and evolutionary characteristics.</title>
        <authorList>
            <person name="Yang T."/>
            <person name="Liu R."/>
            <person name="Luo Y."/>
            <person name="Hu S."/>
            <person name="Wang D."/>
            <person name="Wang C."/>
            <person name="Pandey M.K."/>
            <person name="Ge S."/>
            <person name="Xu Q."/>
            <person name="Li N."/>
            <person name="Li G."/>
            <person name="Huang Y."/>
            <person name="Saxena R.K."/>
            <person name="Ji Y."/>
            <person name="Li M."/>
            <person name="Yan X."/>
            <person name="He Y."/>
            <person name="Liu Y."/>
            <person name="Wang X."/>
            <person name="Xiang C."/>
            <person name="Varshney R.K."/>
            <person name="Ding H."/>
            <person name="Gao S."/>
            <person name="Zong X."/>
        </authorList>
    </citation>
    <scope>NUCLEOTIDE SEQUENCE [LARGE SCALE GENOMIC DNA]</scope>
    <source>
        <strain evidence="9 10">cv. Zhongwan 6</strain>
    </source>
</reference>
<evidence type="ECO:0000256" key="1">
    <source>
        <dbReference type="ARBA" id="ARBA00004123"/>
    </source>
</evidence>
<evidence type="ECO:0000256" key="6">
    <source>
        <dbReference type="PROSITE-ProRule" id="PRU00042"/>
    </source>
</evidence>
<evidence type="ECO:0000256" key="7">
    <source>
        <dbReference type="SAM" id="MobiDB-lite"/>
    </source>
</evidence>
<dbReference type="InterPro" id="IPR036236">
    <property type="entry name" value="Znf_C2H2_sf"/>
</dbReference>
<evidence type="ECO:0000256" key="5">
    <source>
        <dbReference type="ARBA" id="ARBA00023242"/>
    </source>
</evidence>
<keyword evidence="5" id="KW-0539">Nucleus</keyword>
<dbReference type="AlphaFoldDB" id="A0A9D5AD38"/>
<organism evidence="9 10">
    <name type="scientific">Pisum sativum</name>
    <name type="common">Garden pea</name>
    <name type="synonym">Lathyrus oleraceus</name>
    <dbReference type="NCBI Taxonomy" id="3888"/>
    <lineage>
        <taxon>Eukaryota</taxon>
        <taxon>Viridiplantae</taxon>
        <taxon>Streptophyta</taxon>
        <taxon>Embryophyta</taxon>
        <taxon>Tracheophyta</taxon>
        <taxon>Spermatophyta</taxon>
        <taxon>Magnoliopsida</taxon>
        <taxon>eudicotyledons</taxon>
        <taxon>Gunneridae</taxon>
        <taxon>Pentapetalae</taxon>
        <taxon>rosids</taxon>
        <taxon>fabids</taxon>
        <taxon>Fabales</taxon>
        <taxon>Fabaceae</taxon>
        <taxon>Papilionoideae</taxon>
        <taxon>50 kb inversion clade</taxon>
        <taxon>NPAAA clade</taxon>
        <taxon>Hologalegina</taxon>
        <taxon>IRL clade</taxon>
        <taxon>Fabeae</taxon>
        <taxon>Lathyrus</taxon>
    </lineage>
</organism>
<evidence type="ECO:0000256" key="2">
    <source>
        <dbReference type="ARBA" id="ARBA00022723"/>
    </source>
</evidence>
<evidence type="ECO:0000256" key="3">
    <source>
        <dbReference type="ARBA" id="ARBA00022771"/>
    </source>
</evidence>
<dbReference type="SUPFAM" id="SSF57667">
    <property type="entry name" value="beta-beta-alpha zinc fingers"/>
    <property type="match status" value="1"/>
</dbReference>
<keyword evidence="3 6" id="KW-0863">Zinc-finger</keyword>
<feature type="compositionally biased region" description="Basic and acidic residues" evidence="7">
    <location>
        <begin position="14"/>
        <end position="23"/>
    </location>
</feature>
<dbReference type="InterPro" id="IPR013087">
    <property type="entry name" value="Znf_C2H2_type"/>
</dbReference>
<dbReference type="InterPro" id="IPR044246">
    <property type="entry name" value="ZFP3-like"/>
</dbReference>
<evidence type="ECO:0000313" key="10">
    <source>
        <dbReference type="Proteomes" id="UP001058974"/>
    </source>
</evidence>
<evidence type="ECO:0000259" key="8">
    <source>
        <dbReference type="PROSITE" id="PS50157"/>
    </source>
</evidence>
<dbReference type="Proteomes" id="UP001058974">
    <property type="component" value="Chromosome 5"/>
</dbReference>
<keyword evidence="2" id="KW-0479">Metal-binding</keyword>
<comment type="caution">
    <text evidence="9">The sequence shown here is derived from an EMBL/GenBank/DDBJ whole genome shotgun (WGS) entry which is preliminary data.</text>
</comment>
<dbReference type="Gramene" id="PSAT_LOCUS23928_t1">
    <property type="protein sequence ID" value="CAL5204969.1"/>
    <property type="gene ID" value="PSAT_LOCUS23928"/>
</dbReference>
<feature type="compositionally biased region" description="Polar residues" evidence="7">
    <location>
        <begin position="1"/>
        <end position="13"/>
    </location>
</feature>
<sequence length="249" mass="27893">METQSHEPLQNPQEIEKHSTYEEEKQVKLDISLNPNVPNNYCESNLVTTDDSSTTLSDHCTGGSKSSSEPRFFSCNYCKRKFYSSQALGGHQNAHKSERSIAKRGHRFIGTHMMLSPTGTTSFSQNHFHHSYANMASLLPLHGGANSNTFRPLGIKAHSMIQKPFHNFSSNGFGSTYYGYNGWSRPLILNQQHGIGKLAMETFKETGLSSHDSVGRFKSVEEDMVNPGTRLSLKSNQEEVKYLDLSLKL</sequence>
<keyword evidence="10" id="KW-1185">Reference proteome</keyword>
<keyword evidence="4" id="KW-0862">Zinc</keyword>
<comment type="subcellular location">
    <subcellularLocation>
        <location evidence="1">Nucleus</location>
    </subcellularLocation>
</comment>
<dbReference type="PANTHER" id="PTHR47287:SF19">
    <property type="entry name" value="TRANSCRIPTION FACTOR C2H2 FAMILY-RELATED"/>
    <property type="match status" value="1"/>
</dbReference>
<evidence type="ECO:0000256" key="4">
    <source>
        <dbReference type="ARBA" id="ARBA00022833"/>
    </source>
</evidence>
<proteinExistence type="predicted"/>
<name>A0A9D5AD38_PEA</name>
<dbReference type="PANTHER" id="PTHR47287">
    <property type="entry name" value="C2H2 AND C2HC ZINC FINGERS SUPERFAMILY PROTEIN"/>
    <property type="match status" value="1"/>
</dbReference>
<dbReference type="GO" id="GO:0005634">
    <property type="term" value="C:nucleus"/>
    <property type="evidence" value="ECO:0007669"/>
    <property type="project" value="UniProtKB-SubCell"/>
</dbReference>